<evidence type="ECO:0000313" key="1">
    <source>
        <dbReference type="EMBL" id="MXR40720.1"/>
    </source>
</evidence>
<dbReference type="OrthoDB" id="275172at2157"/>
<name>A0A6B0SXN7_9EURY</name>
<protein>
    <submittedName>
        <fullName evidence="1">Uncharacterized protein</fullName>
    </submittedName>
</protein>
<evidence type="ECO:0000313" key="2">
    <source>
        <dbReference type="Proteomes" id="UP000437065"/>
    </source>
</evidence>
<dbReference type="Proteomes" id="UP000437065">
    <property type="component" value="Unassembled WGS sequence"/>
</dbReference>
<gene>
    <name evidence="1" type="ORF">GRX01_05105</name>
</gene>
<organism evidence="1 2">
    <name type="scientific">Halobaculum saliterrae</name>
    <dbReference type="NCBI Taxonomy" id="2073113"/>
    <lineage>
        <taxon>Archaea</taxon>
        <taxon>Methanobacteriati</taxon>
        <taxon>Methanobacteriota</taxon>
        <taxon>Stenosarchaea group</taxon>
        <taxon>Halobacteria</taxon>
        <taxon>Halobacteriales</taxon>
        <taxon>Haloferacaceae</taxon>
        <taxon>Halobaculum</taxon>
    </lineage>
</organism>
<reference evidence="1 2" key="1">
    <citation type="submission" date="2019-12" db="EMBL/GenBank/DDBJ databases">
        <title>Isolation and characterization of three novel carbon monoxide-oxidizing members of Halobacteria from salione crusts and soils.</title>
        <authorList>
            <person name="Myers M.R."/>
            <person name="King G.M."/>
        </authorList>
    </citation>
    <scope>NUCLEOTIDE SEQUENCE [LARGE SCALE GENOMIC DNA]</scope>
    <source>
        <strain evidence="1 2">WSA2</strain>
    </source>
</reference>
<dbReference type="RefSeq" id="WP_159664130.1">
    <property type="nucleotide sequence ID" value="NZ_WUUS01000003.1"/>
</dbReference>
<proteinExistence type="predicted"/>
<sequence length="222" mass="25024">MNGYVTPVLEDSEMDPIQVGSGLGVYARDDEEWYVHLRTEQGEVDLGYADIGVSRLRPDGAPVQFFEEDDEVFVRNVDNANDVEINYLRSTDVLEKGDSAKLRGDCVVEPGLHTEFLVTLEAAERTDDDVPLPVLVKSGCRTLEISARSSDHETIMHGQSLLDVLKRYPMDNAQYESVVDELERLLESLRSLESVRDELGEGRVNDIERLTNRIINVYAFES</sequence>
<comment type="caution">
    <text evidence="1">The sequence shown here is derived from an EMBL/GenBank/DDBJ whole genome shotgun (WGS) entry which is preliminary data.</text>
</comment>
<dbReference type="EMBL" id="WUUS01000003">
    <property type="protein sequence ID" value="MXR40720.1"/>
    <property type="molecule type" value="Genomic_DNA"/>
</dbReference>
<accession>A0A6B0SXN7</accession>
<dbReference type="PROSITE" id="PS50007">
    <property type="entry name" value="PIPLC_X_DOMAIN"/>
    <property type="match status" value="1"/>
</dbReference>
<dbReference type="AlphaFoldDB" id="A0A6B0SXN7"/>
<keyword evidence="2" id="KW-1185">Reference proteome</keyword>